<keyword evidence="3" id="KW-0238">DNA-binding</keyword>
<dbReference type="EMBL" id="CP010836">
    <property type="protein sequence ID" value="AJP70755.1"/>
    <property type="molecule type" value="Genomic_DNA"/>
</dbReference>
<dbReference type="InterPro" id="IPR000055">
    <property type="entry name" value="Restrct_endonuc_typeI_TRD"/>
</dbReference>
<evidence type="ECO:0000313" key="5">
    <source>
        <dbReference type="EMBL" id="AJP70755.1"/>
    </source>
</evidence>
<evidence type="ECO:0000256" key="2">
    <source>
        <dbReference type="ARBA" id="ARBA00022747"/>
    </source>
</evidence>
<dbReference type="InterPro" id="IPR044946">
    <property type="entry name" value="Restrct_endonuc_typeI_TRD_sf"/>
</dbReference>
<sequence>MSFPTYPNYRESGVEWLGRVPSNWTTAKLKRIASFSGGGTPSRDQASFWNGAIPWVSPKDMKSEVITTSEEMITDEALAASATSLVPPGAVLLVVRSGILRHTVPVAINEVEVSLNQDMKALRFNSSYCDPRFFFRWVQGLNDELILAWSKPGATVESIEHQYLAETVMALPSLPEQRTIVAFLDRETAKIDALVEEQRRLIKLLKEKRQAVISRAVTQGLDPTVPMKDSGVEWLGDVPAHWNVTSVGRLCEQLSYGFTNPMPTSADGPFMLTANDIGDGEVRFETARRTTLEAFDTLLTEKSRPQPGDILLTKDGTLGRIAVFDGTLSCINQSVAFLRPKVDLVSSDYLAAALADGVYQDRMIYEAGGTTIKHIYISRLAKMPIAIPPLDEMKQLEKFCLIHRAAAQQLSIAADAAVTLLNERRAALISAAVTGKIDVRATGTPQAEAA</sequence>
<accession>A0A7U5BEK8</accession>
<evidence type="ECO:0000313" key="6">
    <source>
        <dbReference type="Proteomes" id="UP000032300"/>
    </source>
</evidence>
<dbReference type="InterPro" id="IPR052021">
    <property type="entry name" value="Type-I_RS_S_subunit"/>
</dbReference>
<evidence type="ECO:0000256" key="3">
    <source>
        <dbReference type="ARBA" id="ARBA00023125"/>
    </source>
</evidence>
<dbReference type="PANTHER" id="PTHR30408">
    <property type="entry name" value="TYPE-1 RESTRICTION ENZYME ECOKI SPECIFICITY PROTEIN"/>
    <property type="match status" value="1"/>
</dbReference>
<dbReference type="PANTHER" id="PTHR30408:SF12">
    <property type="entry name" value="TYPE I RESTRICTION ENZYME MJAVIII SPECIFICITY SUBUNIT"/>
    <property type="match status" value="1"/>
</dbReference>
<dbReference type="SUPFAM" id="SSF116734">
    <property type="entry name" value="DNA methylase specificity domain"/>
    <property type="match status" value="2"/>
</dbReference>
<dbReference type="Proteomes" id="UP000032300">
    <property type="component" value="Chromosome"/>
</dbReference>
<dbReference type="CDD" id="cd17249">
    <property type="entry name" value="RMtype1_S_EcoR124I-TRD2-CR2_like"/>
    <property type="match status" value="1"/>
</dbReference>
<dbReference type="GO" id="GO:0003677">
    <property type="term" value="F:DNA binding"/>
    <property type="evidence" value="ECO:0007669"/>
    <property type="project" value="UniProtKB-KW"/>
</dbReference>
<feature type="domain" description="Type I restriction modification DNA specificity" evidence="4">
    <location>
        <begin position="21"/>
        <end position="193"/>
    </location>
</feature>
<dbReference type="RefSeq" id="WP_044329968.1">
    <property type="nucleotide sequence ID" value="NZ_CP010836.1"/>
</dbReference>
<organism evidence="5 6">
    <name type="scientific">Sphingomonas hengshuiensis</name>
    <dbReference type="NCBI Taxonomy" id="1609977"/>
    <lineage>
        <taxon>Bacteria</taxon>
        <taxon>Pseudomonadati</taxon>
        <taxon>Pseudomonadota</taxon>
        <taxon>Alphaproteobacteria</taxon>
        <taxon>Sphingomonadales</taxon>
        <taxon>Sphingomonadaceae</taxon>
        <taxon>Sphingomonas</taxon>
    </lineage>
</organism>
<comment type="similarity">
    <text evidence="1">Belongs to the type-I restriction system S methylase family.</text>
</comment>
<reference evidence="5 6" key="1">
    <citation type="journal article" date="2015" name="Int. J. Syst. Evol. Microbiol.">
        <title>Sphingomonas hengshuiensis sp. nov., isolated from lake wetland.</title>
        <authorList>
            <person name="Wei S."/>
            <person name="Wang T."/>
            <person name="Liu H."/>
            <person name="Zhang C."/>
            <person name="Guo J."/>
            <person name="Wang Q."/>
            <person name="Liang K."/>
            <person name="Zhang Z."/>
        </authorList>
    </citation>
    <scope>NUCLEOTIDE SEQUENCE [LARGE SCALE GENOMIC DNA]</scope>
    <source>
        <strain evidence="5 6">WHSC-8</strain>
    </source>
</reference>
<dbReference type="KEGG" id="sphi:TS85_01305"/>
<dbReference type="Gene3D" id="3.90.220.20">
    <property type="entry name" value="DNA methylase specificity domains"/>
    <property type="match status" value="2"/>
</dbReference>
<gene>
    <name evidence="5" type="ORF">TS85_01305</name>
</gene>
<feature type="domain" description="Type I restriction modification DNA specificity" evidence="4">
    <location>
        <begin position="303"/>
        <end position="395"/>
    </location>
</feature>
<evidence type="ECO:0000256" key="1">
    <source>
        <dbReference type="ARBA" id="ARBA00010923"/>
    </source>
</evidence>
<name>A0A7U5BEK8_9SPHN</name>
<reference evidence="5 6" key="2">
    <citation type="submission" date="2015-02" db="EMBL/GenBank/DDBJ databases">
        <title>The complete genome of Sphingomonas hengshuiensis sp. WHSC-8 isolated from soil of Hengshui Lake.</title>
        <authorList>
            <person name="Wei S."/>
            <person name="Guo J."/>
            <person name="Su C."/>
            <person name="Wu R."/>
            <person name="Zhang Z."/>
            <person name="Liang K."/>
            <person name="Li H."/>
            <person name="Wang T."/>
            <person name="Liu H."/>
            <person name="Zhang C."/>
            <person name="Li Z."/>
            <person name="Wang Q."/>
            <person name="Meng J."/>
        </authorList>
    </citation>
    <scope>NUCLEOTIDE SEQUENCE [LARGE SCALE GENOMIC DNA]</scope>
    <source>
        <strain evidence="5 6">WHSC-8</strain>
    </source>
</reference>
<dbReference type="GO" id="GO:0009307">
    <property type="term" value="P:DNA restriction-modification system"/>
    <property type="evidence" value="ECO:0007669"/>
    <property type="project" value="UniProtKB-KW"/>
</dbReference>
<evidence type="ECO:0000259" key="4">
    <source>
        <dbReference type="Pfam" id="PF01420"/>
    </source>
</evidence>
<dbReference type="OrthoDB" id="512700at2"/>
<dbReference type="REBASE" id="106734">
    <property type="entry name" value="S.SheWHSC8ORF1300P"/>
</dbReference>
<dbReference type="Pfam" id="PF01420">
    <property type="entry name" value="Methylase_S"/>
    <property type="match status" value="2"/>
</dbReference>
<keyword evidence="2" id="KW-0680">Restriction system</keyword>
<dbReference type="AlphaFoldDB" id="A0A7U5BEK8"/>
<dbReference type="Gene3D" id="1.10.287.1120">
    <property type="entry name" value="Bipartite methylase S protein"/>
    <property type="match status" value="1"/>
</dbReference>
<protein>
    <recommendedName>
        <fullName evidence="4">Type I restriction modification DNA specificity domain-containing protein</fullName>
    </recommendedName>
</protein>
<proteinExistence type="inferred from homology"/>
<keyword evidence="6" id="KW-1185">Reference proteome</keyword>